<proteinExistence type="predicted"/>
<reference evidence="2 3" key="1">
    <citation type="submission" date="2022-04" db="EMBL/GenBank/DDBJ databases">
        <authorList>
            <person name="Ye Y.-Q."/>
            <person name="Du Z.-J."/>
        </authorList>
    </citation>
    <scope>NUCLEOTIDE SEQUENCE [LARGE SCALE GENOMIC DNA]</scope>
    <source>
        <strain evidence="2 3">A6E488</strain>
    </source>
</reference>
<feature type="chain" id="PRO_5043520991" evidence="1">
    <location>
        <begin position="20"/>
        <end position="161"/>
    </location>
</feature>
<dbReference type="InterPro" id="IPR029033">
    <property type="entry name" value="His_PPase_superfam"/>
</dbReference>
<sequence length="161" mass="17250">MILAAALFAALAPFSPAEAQEMVFVMRHAEKEFTGADPHLSDAGRKRAHDWAAFLSNADIDIVINTDATRSRETGEIIAMSLDADRAEVPMADVTGLVDLLDFDHAADRVLVVAHTETIPAILQRLGAPEIAPIAADDYANMYVVVAADGPAASFVHLRMP</sequence>
<dbReference type="SUPFAM" id="SSF53254">
    <property type="entry name" value="Phosphoglycerate mutase-like"/>
    <property type="match status" value="1"/>
</dbReference>
<dbReference type="Proteomes" id="UP001320898">
    <property type="component" value="Unassembled WGS sequence"/>
</dbReference>
<feature type="signal peptide" evidence="1">
    <location>
        <begin position="1"/>
        <end position="19"/>
    </location>
</feature>
<name>A0AAW5R196_9HYPH</name>
<accession>A0AAW5R196</accession>
<keyword evidence="3" id="KW-1185">Reference proteome</keyword>
<organism evidence="2 3">
    <name type="scientific">Microbaculum marinisediminis</name>
    <dbReference type="NCBI Taxonomy" id="2931392"/>
    <lineage>
        <taxon>Bacteria</taxon>
        <taxon>Pseudomonadati</taxon>
        <taxon>Pseudomonadota</taxon>
        <taxon>Alphaproteobacteria</taxon>
        <taxon>Hyphomicrobiales</taxon>
        <taxon>Tepidamorphaceae</taxon>
        <taxon>Microbaculum</taxon>
    </lineage>
</organism>
<dbReference type="Pfam" id="PF00300">
    <property type="entry name" value="His_Phos_1"/>
    <property type="match status" value="1"/>
</dbReference>
<dbReference type="RefSeq" id="WP_261617652.1">
    <property type="nucleotide sequence ID" value="NZ_JALIDZ010000010.1"/>
</dbReference>
<comment type="caution">
    <text evidence="2">The sequence shown here is derived from an EMBL/GenBank/DDBJ whole genome shotgun (WGS) entry which is preliminary data.</text>
</comment>
<dbReference type="SMART" id="SM00855">
    <property type="entry name" value="PGAM"/>
    <property type="match status" value="1"/>
</dbReference>
<dbReference type="InterPro" id="IPR013078">
    <property type="entry name" value="His_Pase_superF_clade-1"/>
</dbReference>
<dbReference type="EMBL" id="JALIDZ010000010">
    <property type="protein sequence ID" value="MCT8974066.1"/>
    <property type="molecule type" value="Genomic_DNA"/>
</dbReference>
<dbReference type="Gene3D" id="3.40.50.1240">
    <property type="entry name" value="Phosphoglycerate mutase-like"/>
    <property type="match status" value="1"/>
</dbReference>
<evidence type="ECO:0000256" key="1">
    <source>
        <dbReference type="SAM" id="SignalP"/>
    </source>
</evidence>
<keyword evidence="1" id="KW-0732">Signal</keyword>
<gene>
    <name evidence="2" type="ORF">MUB46_19555</name>
</gene>
<protein>
    <submittedName>
        <fullName evidence="2">Histidine phosphatase family protein</fullName>
    </submittedName>
</protein>
<evidence type="ECO:0000313" key="3">
    <source>
        <dbReference type="Proteomes" id="UP001320898"/>
    </source>
</evidence>
<evidence type="ECO:0000313" key="2">
    <source>
        <dbReference type="EMBL" id="MCT8974066.1"/>
    </source>
</evidence>
<dbReference type="CDD" id="cd07067">
    <property type="entry name" value="HP_PGM_like"/>
    <property type="match status" value="1"/>
</dbReference>
<dbReference type="AlphaFoldDB" id="A0AAW5R196"/>